<dbReference type="Proteomes" id="UP000593571">
    <property type="component" value="Unassembled WGS sequence"/>
</dbReference>
<dbReference type="AlphaFoldDB" id="A0A7J8JFM9"/>
<evidence type="ECO:0000313" key="3">
    <source>
        <dbReference type="Proteomes" id="UP000593571"/>
    </source>
</evidence>
<evidence type="ECO:0000313" key="2">
    <source>
        <dbReference type="EMBL" id="KAF6495657.1"/>
    </source>
</evidence>
<organism evidence="2 3">
    <name type="scientific">Rousettus aegyptiacus</name>
    <name type="common">Egyptian fruit bat</name>
    <name type="synonym">Pteropus aegyptiacus</name>
    <dbReference type="NCBI Taxonomy" id="9407"/>
    <lineage>
        <taxon>Eukaryota</taxon>
        <taxon>Metazoa</taxon>
        <taxon>Chordata</taxon>
        <taxon>Craniata</taxon>
        <taxon>Vertebrata</taxon>
        <taxon>Euteleostomi</taxon>
        <taxon>Mammalia</taxon>
        <taxon>Eutheria</taxon>
        <taxon>Laurasiatheria</taxon>
        <taxon>Chiroptera</taxon>
        <taxon>Yinpterochiroptera</taxon>
        <taxon>Pteropodoidea</taxon>
        <taxon>Pteropodidae</taxon>
        <taxon>Rousettinae</taxon>
        <taxon>Rousettus</taxon>
    </lineage>
</organism>
<accession>A0A7J8JFM9</accession>
<feature type="region of interest" description="Disordered" evidence="1">
    <location>
        <begin position="221"/>
        <end position="248"/>
    </location>
</feature>
<sequence length="248" mass="25661">MCARMLVGVRRPNKVTFSSRVHVGRQPLAQLGPARRGSRGQVRRGRRLCLRVTWASPLGEAGQLGRGSRPAEGCQAWQAGLHGRLGPRDSAGAHAPASWTSPRPRGEWPFPARASIAGQGCAGGPSVSLSRAPRGPGAGRGRGRADPAPAAGCHTPGCSPSRLRCTQPSGSAPGHAGQEGATARTHTHTPRGLQPFIYSRTHRTHVARGAVQQDAAGLVTAWPGTAARPPAQRGAQSGATHGPLPGRP</sequence>
<protein>
    <submittedName>
        <fullName evidence="2">Uncharacterized protein</fullName>
    </submittedName>
</protein>
<feature type="region of interest" description="Disordered" evidence="1">
    <location>
        <begin position="82"/>
        <end position="191"/>
    </location>
</feature>
<proteinExistence type="predicted"/>
<evidence type="ECO:0000256" key="1">
    <source>
        <dbReference type="SAM" id="MobiDB-lite"/>
    </source>
</evidence>
<comment type="caution">
    <text evidence="2">The sequence shown here is derived from an EMBL/GenBank/DDBJ whole genome shotgun (WGS) entry which is preliminary data.</text>
</comment>
<keyword evidence="3" id="KW-1185">Reference proteome</keyword>
<dbReference type="EMBL" id="JACASE010000002">
    <property type="protein sequence ID" value="KAF6495657.1"/>
    <property type="molecule type" value="Genomic_DNA"/>
</dbReference>
<reference evidence="2 3" key="1">
    <citation type="journal article" date="2020" name="Nature">
        <title>Six reference-quality genomes reveal evolution of bat adaptations.</title>
        <authorList>
            <person name="Jebb D."/>
            <person name="Huang Z."/>
            <person name="Pippel M."/>
            <person name="Hughes G.M."/>
            <person name="Lavrichenko K."/>
            <person name="Devanna P."/>
            <person name="Winkler S."/>
            <person name="Jermiin L.S."/>
            <person name="Skirmuntt E.C."/>
            <person name="Katzourakis A."/>
            <person name="Burkitt-Gray L."/>
            <person name="Ray D.A."/>
            <person name="Sullivan K.A.M."/>
            <person name="Roscito J.G."/>
            <person name="Kirilenko B.M."/>
            <person name="Davalos L.M."/>
            <person name="Corthals A.P."/>
            <person name="Power M.L."/>
            <person name="Jones G."/>
            <person name="Ransome R.D."/>
            <person name="Dechmann D.K.N."/>
            <person name="Locatelli A.G."/>
            <person name="Puechmaille S.J."/>
            <person name="Fedrigo O."/>
            <person name="Jarvis E.D."/>
            <person name="Hiller M."/>
            <person name="Vernes S.C."/>
            <person name="Myers E.W."/>
            <person name="Teeling E.C."/>
        </authorList>
    </citation>
    <scope>NUCLEOTIDE SEQUENCE [LARGE SCALE GENOMIC DNA]</scope>
    <source>
        <strain evidence="2">MRouAeg1</strain>
        <tissue evidence="2">Muscle</tissue>
    </source>
</reference>
<gene>
    <name evidence="2" type="ORF">HJG63_010066</name>
</gene>
<name>A0A7J8JFM9_ROUAE</name>